<accession>A0AAU7J8M6</accession>
<feature type="region of interest" description="Disordered" evidence="1">
    <location>
        <begin position="211"/>
        <end position="261"/>
    </location>
</feature>
<evidence type="ECO:0000313" key="2">
    <source>
        <dbReference type="EMBL" id="XBO36707.1"/>
    </source>
</evidence>
<dbReference type="EMBL" id="CP157484">
    <property type="protein sequence ID" value="XBO36707.1"/>
    <property type="molecule type" value="Genomic_DNA"/>
</dbReference>
<dbReference type="AlphaFoldDB" id="A0AAU7J8M6"/>
<evidence type="ECO:0000256" key="1">
    <source>
        <dbReference type="SAM" id="MobiDB-lite"/>
    </source>
</evidence>
<sequence>MSAALEQNDFAWWDSARAGLNPPIHENDPQCGYFRMRSGKGGPWLPVCIYRDGGQLLAFKGDESVDPHQIWTWVARRPISYELYTAVADQGQPWPEDIASEVEQHAEALPEDASEEDKIKAQIAAHEAAFAKYLADCGGSITTEDQDAKAETFRAEFLALQKKIAALHKAEKEPFLEGGRKVDAKWKALEARAEDGKKRIGAVVTPFRVERDRRRQEEERRRAEAERKAREDAARAAAEAAAAGQPAPEPAPVAPVASRRAAPPSGLRTVRVLVIDDLRAALTQLAALNDPPAELVEVVRVISRRMIEAGVSVSGCRIEEQKRA</sequence>
<proteinExistence type="predicted"/>
<dbReference type="RefSeq" id="WP_406853522.1">
    <property type="nucleotide sequence ID" value="NZ_CP157484.1"/>
</dbReference>
<name>A0AAU7J8M6_9HYPH</name>
<protein>
    <submittedName>
        <fullName evidence="2">Uncharacterized protein</fullName>
    </submittedName>
</protein>
<feature type="compositionally biased region" description="Basic and acidic residues" evidence="1">
    <location>
        <begin position="211"/>
        <end position="234"/>
    </location>
</feature>
<feature type="compositionally biased region" description="Low complexity" evidence="1">
    <location>
        <begin position="235"/>
        <end position="246"/>
    </location>
</feature>
<gene>
    <name evidence="2" type="ORF">ABEG18_13195</name>
</gene>
<reference evidence="2" key="1">
    <citation type="submission" date="2024-05" db="EMBL/GenBank/DDBJ databases">
        <authorList>
            <person name="Kim S."/>
            <person name="Heo J."/>
            <person name="Choi H."/>
            <person name="Choi Y."/>
            <person name="Kwon S.-W."/>
            <person name="Kim Y."/>
        </authorList>
    </citation>
    <scope>NUCLEOTIDE SEQUENCE</scope>
    <source>
        <strain evidence="2">KACC 23698</strain>
    </source>
</reference>
<organism evidence="2">
    <name type="scientific">Alsobacter sp. KACC 23698</name>
    <dbReference type="NCBI Taxonomy" id="3149229"/>
    <lineage>
        <taxon>Bacteria</taxon>
        <taxon>Pseudomonadati</taxon>
        <taxon>Pseudomonadota</taxon>
        <taxon>Alphaproteobacteria</taxon>
        <taxon>Hyphomicrobiales</taxon>
        <taxon>Alsobacteraceae</taxon>
        <taxon>Alsobacter</taxon>
    </lineage>
</organism>